<organism evidence="6 7">
    <name type="scientific">Roseibium aggregatum</name>
    <dbReference type="NCBI Taxonomy" id="187304"/>
    <lineage>
        <taxon>Bacteria</taxon>
        <taxon>Pseudomonadati</taxon>
        <taxon>Pseudomonadota</taxon>
        <taxon>Alphaproteobacteria</taxon>
        <taxon>Hyphomicrobiales</taxon>
        <taxon>Stappiaceae</taxon>
        <taxon>Roseibium</taxon>
    </lineage>
</organism>
<proteinExistence type="predicted"/>
<evidence type="ECO:0000256" key="2">
    <source>
        <dbReference type="ARBA" id="ARBA00023125"/>
    </source>
</evidence>
<feature type="domain" description="HTH rpiR-type" evidence="4">
    <location>
        <begin position="2"/>
        <end position="78"/>
    </location>
</feature>
<evidence type="ECO:0000256" key="3">
    <source>
        <dbReference type="ARBA" id="ARBA00023163"/>
    </source>
</evidence>
<dbReference type="InterPro" id="IPR036388">
    <property type="entry name" value="WH-like_DNA-bd_sf"/>
</dbReference>
<feature type="domain" description="SIS" evidence="5">
    <location>
        <begin position="121"/>
        <end position="261"/>
    </location>
</feature>
<dbReference type="PANTHER" id="PTHR30514">
    <property type="entry name" value="GLUCOKINASE"/>
    <property type="match status" value="1"/>
</dbReference>
<gene>
    <name evidence="6" type="primary">rpiR</name>
    <name evidence="6" type="ORF">LAL4801_00557</name>
</gene>
<dbReference type="GO" id="GO:0003677">
    <property type="term" value="F:DNA binding"/>
    <property type="evidence" value="ECO:0007669"/>
    <property type="project" value="UniProtKB-KW"/>
</dbReference>
<dbReference type="PANTHER" id="PTHR30514:SF1">
    <property type="entry name" value="HTH-TYPE TRANSCRIPTIONAL REGULATOR HEXR-RELATED"/>
    <property type="match status" value="1"/>
</dbReference>
<dbReference type="PROSITE" id="PS51464">
    <property type="entry name" value="SIS"/>
    <property type="match status" value="1"/>
</dbReference>
<dbReference type="Gene3D" id="3.40.50.10490">
    <property type="entry name" value="Glucose-6-phosphate isomerase like protein, domain 1"/>
    <property type="match status" value="1"/>
</dbReference>
<reference evidence="7" key="1">
    <citation type="submission" date="2015-07" db="EMBL/GenBank/DDBJ databases">
        <authorList>
            <person name="Rodrigo-Torres Lidia"/>
            <person name="Arahal R.David."/>
        </authorList>
    </citation>
    <scope>NUCLEOTIDE SEQUENCE [LARGE SCALE GENOMIC DNA]</scope>
    <source>
        <strain evidence="7">CECT 4801</strain>
    </source>
</reference>
<dbReference type="AlphaFoldDB" id="A0A0M6XWA8"/>
<dbReference type="RefSeq" id="WP_055654096.1">
    <property type="nucleotide sequence ID" value="NZ_CP045617.1"/>
</dbReference>
<dbReference type="InterPro" id="IPR001347">
    <property type="entry name" value="SIS_dom"/>
</dbReference>
<keyword evidence="1" id="KW-0805">Transcription regulation</keyword>
<dbReference type="InterPro" id="IPR000281">
    <property type="entry name" value="HTH_RpiR"/>
</dbReference>
<dbReference type="GO" id="GO:0097367">
    <property type="term" value="F:carbohydrate derivative binding"/>
    <property type="evidence" value="ECO:0007669"/>
    <property type="project" value="InterPro"/>
</dbReference>
<dbReference type="EMBL" id="CXST01000001">
    <property type="protein sequence ID" value="CTQ42134.1"/>
    <property type="molecule type" value="Genomic_DNA"/>
</dbReference>
<evidence type="ECO:0000259" key="5">
    <source>
        <dbReference type="PROSITE" id="PS51464"/>
    </source>
</evidence>
<dbReference type="PROSITE" id="PS51071">
    <property type="entry name" value="HTH_RPIR"/>
    <property type="match status" value="1"/>
</dbReference>
<dbReference type="InterPro" id="IPR035472">
    <property type="entry name" value="RpiR-like_SIS"/>
</dbReference>
<evidence type="ECO:0000256" key="1">
    <source>
        <dbReference type="ARBA" id="ARBA00023015"/>
    </source>
</evidence>
<dbReference type="Pfam" id="PF01418">
    <property type="entry name" value="HTH_6"/>
    <property type="match status" value="1"/>
</dbReference>
<keyword evidence="7" id="KW-1185">Reference proteome</keyword>
<dbReference type="SUPFAM" id="SSF46689">
    <property type="entry name" value="Homeodomain-like"/>
    <property type="match status" value="1"/>
</dbReference>
<name>A0A0M6XWA8_9HYPH</name>
<dbReference type="Gene3D" id="1.10.10.10">
    <property type="entry name" value="Winged helix-like DNA-binding domain superfamily/Winged helix DNA-binding domain"/>
    <property type="match status" value="1"/>
</dbReference>
<dbReference type="InterPro" id="IPR046348">
    <property type="entry name" value="SIS_dom_sf"/>
</dbReference>
<evidence type="ECO:0000313" key="6">
    <source>
        <dbReference type="EMBL" id="CTQ42134.1"/>
    </source>
</evidence>
<dbReference type="SUPFAM" id="SSF53697">
    <property type="entry name" value="SIS domain"/>
    <property type="match status" value="1"/>
</dbReference>
<keyword evidence="2" id="KW-0238">DNA-binding</keyword>
<dbReference type="KEGG" id="lagg:B0E33_27305"/>
<keyword evidence="3" id="KW-0804">Transcription</keyword>
<accession>A0A0M6XWA8</accession>
<dbReference type="PROSITE" id="PS00356">
    <property type="entry name" value="HTH_LACI_1"/>
    <property type="match status" value="1"/>
</dbReference>
<dbReference type="InterPro" id="IPR009057">
    <property type="entry name" value="Homeodomain-like_sf"/>
</dbReference>
<dbReference type="Proteomes" id="UP000048926">
    <property type="component" value="Unassembled WGS sequence"/>
</dbReference>
<dbReference type="CDD" id="cd05013">
    <property type="entry name" value="SIS_RpiR"/>
    <property type="match status" value="1"/>
</dbReference>
<evidence type="ECO:0000313" key="7">
    <source>
        <dbReference type="Proteomes" id="UP000048926"/>
    </source>
</evidence>
<dbReference type="Pfam" id="PF01380">
    <property type="entry name" value="SIS"/>
    <property type="match status" value="1"/>
</dbReference>
<dbReference type="OrthoDB" id="8582409at2"/>
<dbReference type="STRING" id="187304.B0E33_27305"/>
<dbReference type="GO" id="GO:0003700">
    <property type="term" value="F:DNA-binding transcription factor activity"/>
    <property type="evidence" value="ECO:0007669"/>
    <property type="project" value="InterPro"/>
</dbReference>
<dbReference type="InterPro" id="IPR047640">
    <property type="entry name" value="RpiR-like"/>
</dbReference>
<evidence type="ECO:0000259" key="4">
    <source>
        <dbReference type="PROSITE" id="PS51071"/>
    </source>
</evidence>
<sequence>MRDILSVLQQIEPELSKSERILAALLRNDAEFIVNAGITDVAERAGVSPPTVTRFCRRLGCESYTAFKVQVAQVTFAGTRYLTANAASDAPRDIADSLLAQFQDAATSTRKALDMESVLAAADAISTANLLAAFGAGGTSSMISDEMQNRFFRLGLRTVSVTDHAMQLMQAATMRTGDVIIASSVSGRNLQMARALEAAKTYGAIVIALTRPGRPVADLADITIAIDLPEGDNILRPSTSRYAFLFVTDLLATLVAMRRGDEARENLRRVKYQLSNTRDPDDKEALGD</sequence>
<protein>
    <submittedName>
        <fullName evidence="6">Als operon repressor</fullName>
    </submittedName>
</protein>
<dbReference type="GO" id="GO:1901135">
    <property type="term" value="P:carbohydrate derivative metabolic process"/>
    <property type="evidence" value="ECO:0007669"/>
    <property type="project" value="InterPro"/>
</dbReference>